<dbReference type="GO" id="GO:0000155">
    <property type="term" value="F:phosphorelay sensor kinase activity"/>
    <property type="evidence" value="ECO:0007669"/>
    <property type="project" value="InterPro"/>
</dbReference>
<dbReference type="SUPFAM" id="SSF55874">
    <property type="entry name" value="ATPase domain of HSP90 chaperone/DNA topoisomerase II/histidine kinase"/>
    <property type="match status" value="1"/>
</dbReference>
<keyword evidence="4" id="KW-1185">Reference proteome</keyword>
<evidence type="ECO:0000313" key="4">
    <source>
        <dbReference type="Proteomes" id="UP000441717"/>
    </source>
</evidence>
<feature type="domain" description="Histidine kinase/HSP90-like ATPase" evidence="2">
    <location>
        <begin position="300"/>
        <end position="408"/>
    </location>
</feature>
<dbReference type="Gene3D" id="3.30.565.10">
    <property type="entry name" value="Histidine kinase-like ATPase, C-terminal domain"/>
    <property type="match status" value="1"/>
</dbReference>
<dbReference type="OrthoDB" id="9809348at2"/>
<dbReference type="EMBL" id="WHYR01000005">
    <property type="protein sequence ID" value="MQL51193.1"/>
    <property type="molecule type" value="Genomic_DNA"/>
</dbReference>
<sequence length="443" mass="49529">MKLSSENLAQLIERDRFLKIIDSFSRATGITIDINDVYGYPVVEHDFFYGFCATVRSTAEGLKRCFRSNAEVGFETAATGEVCFSTCHAGVVLMAVPLVVDGQFWGSITCGQMHLSPPGKEAVEKMLAATADLDLNREELIRGFMEIDVVPPEKCRAASQLIQYVTNYIAELIYRAKLQEKETSEKLRSMDEARVRAELEKALRLAELKNLRAQIKPHFLFNTLNTITSLVGLNENQKALKTLYALSHLLRCCVYQPDELVPLREELKYVHSYLTIQQIRFGSRLHFSLDVDDTLQELPVPFLSLQPLVENACKHGLEPKEGPGHLRITGRITDQRAEICVIDDGVGIPGEVLAVFNEHGEGGSGRLQGVGLRNVHERIKLYFGPRYGISIDSRPGQTRVCLRLPATNDARIPLLNNSFTGSTDRIGSEQRGEKDVQHPDCRG</sequence>
<dbReference type="Pfam" id="PF10114">
    <property type="entry name" value="PocR"/>
    <property type="match status" value="1"/>
</dbReference>
<dbReference type="PANTHER" id="PTHR34220:SF7">
    <property type="entry name" value="SENSOR HISTIDINE KINASE YPDA"/>
    <property type="match status" value="1"/>
</dbReference>
<dbReference type="InterPro" id="IPR050640">
    <property type="entry name" value="Bact_2-comp_sensor_kinase"/>
</dbReference>
<feature type="compositionally biased region" description="Basic and acidic residues" evidence="1">
    <location>
        <begin position="426"/>
        <end position="443"/>
    </location>
</feature>
<dbReference type="InterPro" id="IPR010559">
    <property type="entry name" value="Sig_transdc_His_kin_internal"/>
</dbReference>
<dbReference type="Proteomes" id="UP000441717">
    <property type="component" value="Unassembled WGS sequence"/>
</dbReference>
<gene>
    <name evidence="3" type="ORF">GFC01_02725</name>
</gene>
<comment type="caution">
    <text evidence="3">The sequence shown here is derived from an EMBL/GenBank/DDBJ whole genome shotgun (WGS) entry which is preliminary data.</text>
</comment>
<evidence type="ECO:0000256" key="1">
    <source>
        <dbReference type="SAM" id="MobiDB-lite"/>
    </source>
</evidence>
<dbReference type="InterPro" id="IPR003594">
    <property type="entry name" value="HATPase_dom"/>
</dbReference>
<dbReference type="InterPro" id="IPR036890">
    <property type="entry name" value="HATPase_C_sf"/>
</dbReference>
<evidence type="ECO:0000259" key="2">
    <source>
        <dbReference type="SMART" id="SM00387"/>
    </source>
</evidence>
<dbReference type="GO" id="GO:0016020">
    <property type="term" value="C:membrane"/>
    <property type="evidence" value="ECO:0007669"/>
    <property type="project" value="InterPro"/>
</dbReference>
<feature type="region of interest" description="Disordered" evidence="1">
    <location>
        <begin position="417"/>
        <end position="443"/>
    </location>
</feature>
<dbReference type="PANTHER" id="PTHR34220">
    <property type="entry name" value="SENSOR HISTIDINE KINASE YPDA"/>
    <property type="match status" value="1"/>
</dbReference>
<dbReference type="RefSeq" id="WP_152945122.1">
    <property type="nucleotide sequence ID" value="NZ_WHYR01000005.1"/>
</dbReference>
<keyword evidence="3" id="KW-0808">Transferase</keyword>
<name>A0A6N7INJ0_9FIRM</name>
<organism evidence="3 4">
    <name type="scientific">Desulfofundulus thermobenzoicus</name>
    <dbReference type="NCBI Taxonomy" id="29376"/>
    <lineage>
        <taxon>Bacteria</taxon>
        <taxon>Bacillati</taxon>
        <taxon>Bacillota</taxon>
        <taxon>Clostridia</taxon>
        <taxon>Eubacteriales</taxon>
        <taxon>Peptococcaceae</taxon>
        <taxon>Desulfofundulus</taxon>
    </lineage>
</organism>
<dbReference type="Pfam" id="PF06580">
    <property type="entry name" value="His_kinase"/>
    <property type="match status" value="1"/>
</dbReference>
<keyword evidence="3" id="KW-0418">Kinase</keyword>
<dbReference type="InterPro" id="IPR018771">
    <property type="entry name" value="PocR_dom"/>
</dbReference>
<accession>A0A6N7INJ0</accession>
<proteinExistence type="predicted"/>
<reference evidence="3 4" key="1">
    <citation type="submission" date="2019-10" db="EMBL/GenBank/DDBJ databases">
        <title>Comparative genomics of sulfur disproportionating microorganisms.</title>
        <authorList>
            <person name="Ward L.M."/>
            <person name="Bertran E."/>
            <person name="Johnston D."/>
        </authorList>
    </citation>
    <scope>NUCLEOTIDE SEQUENCE [LARGE SCALE GENOMIC DNA]</scope>
    <source>
        <strain evidence="3 4">DSM 14055</strain>
    </source>
</reference>
<protein>
    <submittedName>
        <fullName evidence="3">Histidine kinase</fullName>
    </submittedName>
</protein>
<evidence type="ECO:0000313" key="3">
    <source>
        <dbReference type="EMBL" id="MQL51193.1"/>
    </source>
</evidence>
<dbReference type="Pfam" id="PF02518">
    <property type="entry name" value="HATPase_c"/>
    <property type="match status" value="1"/>
</dbReference>
<dbReference type="SMART" id="SM00387">
    <property type="entry name" value="HATPase_c"/>
    <property type="match status" value="1"/>
</dbReference>
<dbReference type="AlphaFoldDB" id="A0A6N7INJ0"/>